<gene>
    <name evidence="3" type="ORF">AFUS01_LOCUS18813</name>
</gene>
<dbReference type="SMART" id="SM00860">
    <property type="entry name" value="SMI1_KNR4"/>
    <property type="match status" value="1"/>
</dbReference>
<dbReference type="Proteomes" id="UP000708208">
    <property type="component" value="Unassembled WGS sequence"/>
</dbReference>
<sequence length="344" mass="38978">MLPTTEFSFDTPEPEPDPSLMTVNQAEQRFHNQLTLGIEQKLKENRMIKDVKLIIRKPVDKLQLSSWERKHCLSLPQDLRDYYLSTNGFRLVWSLEHAGDILRIGDMNVNSINNLTSIEKPTPTTESMSSQKMDPKKDASLMQMSFSELQQIIATTKSATLKPNISESLALGLQGKAFRLDSNRSGWGTVCLVYPKGNGNNAGADSSSSDKSKIQKPQTDHCISSPRRGPPPPPQVEVWFMDPSCQWHFLAPTFTHYYRMLLIHLGLPQWQYRFTPFGLSAWAEQMFWIVAPQLLQQPKISPAPSMYTGMWSPDIPPEAATPNTTTNVITMNLFRKKKKDKPGN</sequence>
<feature type="domain" description="Knr4/Smi1-like" evidence="2">
    <location>
        <begin position="58"/>
        <end position="260"/>
    </location>
</feature>
<comment type="caution">
    <text evidence="3">The sequence shown here is derived from an EMBL/GenBank/DDBJ whole genome shotgun (WGS) entry which is preliminary data.</text>
</comment>
<evidence type="ECO:0000313" key="4">
    <source>
        <dbReference type="Proteomes" id="UP000708208"/>
    </source>
</evidence>
<evidence type="ECO:0000259" key="2">
    <source>
        <dbReference type="SMART" id="SM00860"/>
    </source>
</evidence>
<dbReference type="InterPro" id="IPR018958">
    <property type="entry name" value="Knr4/Smi1-like_dom"/>
</dbReference>
<dbReference type="PANTHER" id="PTHR31854">
    <property type="entry name" value="TUBULIN POLYGLUTAMYLASE COMPLEX SUBUNIT 2"/>
    <property type="match status" value="1"/>
</dbReference>
<evidence type="ECO:0000313" key="3">
    <source>
        <dbReference type="EMBL" id="CAG7730146.1"/>
    </source>
</evidence>
<keyword evidence="4" id="KW-1185">Reference proteome</keyword>
<dbReference type="InterPro" id="IPR039231">
    <property type="entry name" value="TPGS2"/>
</dbReference>
<proteinExistence type="predicted"/>
<dbReference type="AlphaFoldDB" id="A0A8J2PAY4"/>
<accession>A0A8J2PAY4</accession>
<evidence type="ECO:0000256" key="1">
    <source>
        <dbReference type="SAM" id="MobiDB-lite"/>
    </source>
</evidence>
<feature type="region of interest" description="Disordered" evidence="1">
    <location>
        <begin position="201"/>
        <end position="230"/>
    </location>
</feature>
<dbReference type="EMBL" id="CAJVCH010189676">
    <property type="protein sequence ID" value="CAG7730146.1"/>
    <property type="molecule type" value="Genomic_DNA"/>
</dbReference>
<dbReference type="OrthoDB" id="10249691at2759"/>
<reference evidence="3" key="1">
    <citation type="submission" date="2021-06" db="EMBL/GenBank/DDBJ databases">
        <authorList>
            <person name="Hodson N. C."/>
            <person name="Mongue J. A."/>
            <person name="Jaron S. K."/>
        </authorList>
    </citation>
    <scope>NUCLEOTIDE SEQUENCE</scope>
</reference>
<name>A0A8J2PAY4_9HEXA</name>
<protein>
    <recommendedName>
        <fullName evidence="2">Knr4/Smi1-like domain-containing protein</fullName>
    </recommendedName>
</protein>
<organism evidence="3 4">
    <name type="scientific">Allacma fusca</name>
    <dbReference type="NCBI Taxonomy" id="39272"/>
    <lineage>
        <taxon>Eukaryota</taxon>
        <taxon>Metazoa</taxon>
        <taxon>Ecdysozoa</taxon>
        <taxon>Arthropoda</taxon>
        <taxon>Hexapoda</taxon>
        <taxon>Collembola</taxon>
        <taxon>Symphypleona</taxon>
        <taxon>Sminthuridae</taxon>
        <taxon>Allacma</taxon>
    </lineage>
</organism>
<dbReference type="PANTHER" id="PTHR31854:SF2">
    <property type="entry name" value="TUBULIN POLYGLUTAMYLASE COMPLEX SUBUNIT 2"/>
    <property type="match status" value="1"/>
</dbReference>